<dbReference type="Gramene" id="Pp3c12_3880V3.2">
    <property type="protein sequence ID" value="Pp3c12_3880V3.2"/>
    <property type="gene ID" value="Pp3c12_3880"/>
</dbReference>
<accession>A0A7I4AEA6</accession>
<feature type="coiled-coil region" evidence="1">
    <location>
        <begin position="15"/>
        <end position="88"/>
    </location>
</feature>
<reference evidence="2" key="3">
    <citation type="submission" date="2020-12" db="UniProtKB">
        <authorList>
            <consortium name="EnsemblPlants"/>
        </authorList>
    </citation>
    <scope>IDENTIFICATION</scope>
</reference>
<dbReference type="EnsemblPlants" id="Pp3c12_3880V3.2">
    <property type="protein sequence ID" value="Pp3c12_3880V3.2"/>
    <property type="gene ID" value="Pp3c12_3880"/>
</dbReference>
<keyword evidence="1" id="KW-0175">Coiled coil</keyword>
<evidence type="ECO:0000256" key="1">
    <source>
        <dbReference type="SAM" id="Coils"/>
    </source>
</evidence>
<proteinExistence type="predicted"/>
<dbReference type="InParanoid" id="A0A7I4AEA6"/>
<reference evidence="2 3" key="2">
    <citation type="journal article" date="2018" name="Plant J.">
        <title>The Physcomitrella patens chromosome-scale assembly reveals moss genome structure and evolution.</title>
        <authorList>
            <person name="Lang D."/>
            <person name="Ullrich K.K."/>
            <person name="Murat F."/>
            <person name="Fuchs J."/>
            <person name="Jenkins J."/>
            <person name="Haas F.B."/>
            <person name="Piednoel M."/>
            <person name="Gundlach H."/>
            <person name="Van Bel M."/>
            <person name="Meyberg R."/>
            <person name="Vives C."/>
            <person name="Morata J."/>
            <person name="Symeonidi A."/>
            <person name="Hiss M."/>
            <person name="Muchero W."/>
            <person name="Kamisugi Y."/>
            <person name="Saleh O."/>
            <person name="Blanc G."/>
            <person name="Decker E.L."/>
            <person name="van Gessel N."/>
            <person name="Grimwood J."/>
            <person name="Hayes R.D."/>
            <person name="Graham S.W."/>
            <person name="Gunter L.E."/>
            <person name="McDaniel S.F."/>
            <person name="Hoernstein S.N.W."/>
            <person name="Larsson A."/>
            <person name="Li F.W."/>
            <person name="Perroud P.F."/>
            <person name="Phillips J."/>
            <person name="Ranjan P."/>
            <person name="Rokshar D.S."/>
            <person name="Rothfels C.J."/>
            <person name="Schneider L."/>
            <person name="Shu S."/>
            <person name="Stevenson D.W."/>
            <person name="Thummler F."/>
            <person name="Tillich M."/>
            <person name="Villarreal Aguilar J.C."/>
            <person name="Widiez T."/>
            <person name="Wong G.K."/>
            <person name="Wymore A."/>
            <person name="Zhang Y."/>
            <person name="Zimmer A.D."/>
            <person name="Quatrano R.S."/>
            <person name="Mayer K.F.X."/>
            <person name="Goodstein D."/>
            <person name="Casacuberta J.M."/>
            <person name="Vandepoele K."/>
            <person name="Reski R."/>
            <person name="Cuming A.C."/>
            <person name="Tuskan G.A."/>
            <person name="Maumus F."/>
            <person name="Salse J."/>
            <person name="Schmutz J."/>
            <person name="Rensing S.A."/>
        </authorList>
    </citation>
    <scope>NUCLEOTIDE SEQUENCE [LARGE SCALE GENOMIC DNA]</scope>
    <source>
        <strain evidence="2 3">cv. Gransden 2004</strain>
    </source>
</reference>
<keyword evidence="3" id="KW-1185">Reference proteome</keyword>
<organism evidence="2 3">
    <name type="scientific">Physcomitrium patens</name>
    <name type="common">Spreading-leaved earth moss</name>
    <name type="synonym">Physcomitrella patens</name>
    <dbReference type="NCBI Taxonomy" id="3218"/>
    <lineage>
        <taxon>Eukaryota</taxon>
        <taxon>Viridiplantae</taxon>
        <taxon>Streptophyta</taxon>
        <taxon>Embryophyta</taxon>
        <taxon>Bryophyta</taxon>
        <taxon>Bryophytina</taxon>
        <taxon>Bryopsida</taxon>
        <taxon>Funariidae</taxon>
        <taxon>Funariales</taxon>
        <taxon>Funariaceae</taxon>
        <taxon>Physcomitrium</taxon>
    </lineage>
</organism>
<dbReference type="AlphaFoldDB" id="A0A7I4AEA6"/>
<evidence type="ECO:0000313" key="3">
    <source>
        <dbReference type="Proteomes" id="UP000006727"/>
    </source>
</evidence>
<evidence type="ECO:0000313" key="2">
    <source>
        <dbReference type="EnsemblPlants" id="Pp3c12_3880V3.2"/>
    </source>
</evidence>
<reference evidence="2 3" key="1">
    <citation type="journal article" date="2008" name="Science">
        <title>The Physcomitrella genome reveals evolutionary insights into the conquest of land by plants.</title>
        <authorList>
            <person name="Rensing S."/>
            <person name="Lang D."/>
            <person name="Zimmer A."/>
            <person name="Terry A."/>
            <person name="Salamov A."/>
            <person name="Shapiro H."/>
            <person name="Nishiyama T."/>
            <person name="Perroud P.-F."/>
            <person name="Lindquist E."/>
            <person name="Kamisugi Y."/>
            <person name="Tanahashi T."/>
            <person name="Sakakibara K."/>
            <person name="Fujita T."/>
            <person name="Oishi K."/>
            <person name="Shin-I T."/>
            <person name="Kuroki Y."/>
            <person name="Toyoda A."/>
            <person name="Suzuki Y."/>
            <person name="Hashimoto A."/>
            <person name="Yamaguchi K."/>
            <person name="Sugano A."/>
            <person name="Kohara Y."/>
            <person name="Fujiyama A."/>
            <person name="Anterola A."/>
            <person name="Aoki S."/>
            <person name="Ashton N."/>
            <person name="Barbazuk W.B."/>
            <person name="Barker E."/>
            <person name="Bennetzen J."/>
            <person name="Bezanilla M."/>
            <person name="Blankenship R."/>
            <person name="Cho S.H."/>
            <person name="Dutcher S."/>
            <person name="Estelle M."/>
            <person name="Fawcett J.A."/>
            <person name="Gundlach H."/>
            <person name="Hanada K."/>
            <person name="Heyl A."/>
            <person name="Hicks K.A."/>
            <person name="Hugh J."/>
            <person name="Lohr M."/>
            <person name="Mayer K."/>
            <person name="Melkozernov A."/>
            <person name="Murata T."/>
            <person name="Nelson D."/>
            <person name="Pils B."/>
            <person name="Prigge M."/>
            <person name="Reiss B."/>
            <person name="Renner T."/>
            <person name="Rombauts S."/>
            <person name="Rushton P."/>
            <person name="Sanderfoot A."/>
            <person name="Schween G."/>
            <person name="Shiu S.-H."/>
            <person name="Stueber K."/>
            <person name="Theodoulou F.L."/>
            <person name="Tu H."/>
            <person name="Van de Peer Y."/>
            <person name="Verrier P.J."/>
            <person name="Waters E."/>
            <person name="Wood A."/>
            <person name="Yang L."/>
            <person name="Cove D."/>
            <person name="Cuming A."/>
            <person name="Hasebe M."/>
            <person name="Lucas S."/>
            <person name="Mishler D.B."/>
            <person name="Reski R."/>
            <person name="Grigoriev I."/>
            <person name="Quatrano R.S."/>
            <person name="Boore J.L."/>
        </authorList>
    </citation>
    <scope>NUCLEOTIDE SEQUENCE [LARGE SCALE GENOMIC DNA]</scope>
    <source>
        <strain evidence="2 3">cv. Gransden 2004</strain>
    </source>
</reference>
<protein>
    <submittedName>
        <fullName evidence="2">Uncharacterized protein</fullName>
    </submittedName>
</protein>
<dbReference type="EMBL" id="ABEU02000012">
    <property type="status" value="NOT_ANNOTATED_CDS"/>
    <property type="molecule type" value="Genomic_DNA"/>
</dbReference>
<dbReference type="Proteomes" id="UP000006727">
    <property type="component" value="Chromosome 12"/>
</dbReference>
<sequence length="100" mass="11929">MSRKYVLLVTFLTYHQNAEVEKKDLKVALLEAKNAQFVQELVEQQKLITRMKRRIDDKENLCSSQFQLEMMNGRMQDLKAARKRIKLEFTQLCKIEHVQT</sequence>
<name>A0A7I4AEA6_PHYPA</name>